<evidence type="ECO:0000256" key="11">
    <source>
        <dbReference type="ARBA" id="ARBA00048718"/>
    </source>
</evidence>
<reference evidence="13 14" key="1">
    <citation type="submission" date="2020-02" db="EMBL/GenBank/DDBJ databases">
        <title>Draft genome sequence of Haematococcus lacustris strain NIES-144.</title>
        <authorList>
            <person name="Morimoto D."/>
            <person name="Nakagawa S."/>
            <person name="Yoshida T."/>
            <person name="Sawayama S."/>
        </authorList>
    </citation>
    <scope>NUCLEOTIDE SEQUENCE [LARGE SCALE GENOMIC DNA]</scope>
    <source>
        <strain evidence="13 14">NIES-144</strain>
    </source>
</reference>
<comment type="subcellular location">
    <subcellularLocation>
        <location evidence="1">Nucleus</location>
    </subcellularLocation>
</comment>
<evidence type="ECO:0000313" key="14">
    <source>
        <dbReference type="Proteomes" id="UP000485058"/>
    </source>
</evidence>
<dbReference type="Pfam" id="PF03942">
    <property type="entry name" value="DTW"/>
    <property type="match status" value="1"/>
</dbReference>
<comment type="catalytic activity">
    <reaction evidence="11">
        <text>a uridine in tRNA + S-adenosyl-L-methionine = a 3-[(3S)-3-amino-3-carboxypropyl]uridine in tRNA + S-methyl-5'-thioadenosine + H(+)</text>
        <dbReference type="Rhea" id="RHEA:62432"/>
        <dbReference type="Rhea" id="RHEA-COMP:13339"/>
        <dbReference type="Rhea" id="RHEA-COMP:16092"/>
        <dbReference type="ChEBI" id="CHEBI:15378"/>
        <dbReference type="ChEBI" id="CHEBI:17509"/>
        <dbReference type="ChEBI" id="CHEBI:59789"/>
        <dbReference type="ChEBI" id="CHEBI:65315"/>
        <dbReference type="ChEBI" id="CHEBI:82930"/>
        <dbReference type="EC" id="2.5.1.25"/>
    </reaction>
</comment>
<comment type="similarity">
    <text evidence="8">Belongs to the TDD superfamily. DTWD1 family.</text>
</comment>
<evidence type="ECO:0000259" key="12">
    <source>
        <dbReference type="Pfam" id="PF03942"/>
    </source>
</evidence>
<name>A0A699YD18_HAELA</name>
<dbReference type="Proteomes" id="UP000485058">
    <property type="component" value="Unassembled WGS sequence"/>
</dbReference>
<comment type="caution">
    <text evidence="13">The sequence shown here is derived from an EMBL/GenBank/DDBJ whole genome shotgun (WGS) entry which is preliminary data.</text>
</comment>
<evidence type="ECO:0000256" key="8">
    <source>
        <dbReference type="ARBA" id="ARBA00038290"/>
    </source>
</evidence>
<evidence type="ECO:0000256" key="5">
    <source>
        <dbReference type="ARBA" id="ARBA00022694"/>
    </source>
</evidence>
<dbReference type="GO" id="GO:0008033">
    <property type="term" value="P:tRNA processing"/>
    <property type="evidence" value="ECO:0007669"/>
    <property type="project" value="UniProtKB-KW"/>
</dbReference>
<dbReference type="AlphaFoldDB" id="A0A699YD18"/>
<feature type="domain" description="DTW" evidence="12">
    <location>
        <begin position="91"/>
        <end position="182"/>
    </location>
</feature>
<dbReference type="InterPro" id="IPR051521">
    <property type="entry name" value="tRNA_Mod/Golgi_Maint"/>
</dbReference>
<evidence type="ECO:0000256" key="6">
    <source>
        <dbReference type="ARBA" id="ARBA00023242"/>
    </source>
</evidence>
<keyword evidence="5" id="KW-0819">tRNA processing</keyword>
<dbReference type="PANTHER" id="PTHR15627">
    <property type="entry name" value="NATURAL KILLER CELL-SPECIFIC ANTIGEN KLIP1"/>
    <property type="match status" value="1"/>
</dbReference>
<gene>
    <name evidence="13" type="ORF">HaLaN_03011</name>
</gene>
<sequence length="189" mass="20206">MLPSVQLGLAGAPRLATAATVSRAATPRVVSSSAVLLVRAPGVGGTSTMRMEPWGSAAGWLAGAGMASKNTGVHAAIIAPEDVTLHDLDHCPSFDPAMAVVLFPSDDALEVQALQPRTLQRVFIIDSKKKAKELNQHPALRGVRRVRLTHHRSSFWRFHTSGVADDGVCTIECMLLFLRALLQHVSDLS</sequence>
<protein>
    <recommendedName>
        <fullName evidence="9">tRNA-uridine aminocarboxypropyltransferase 1</fullName>
        <ecNumber evidence="2">2.5.1.25</ecNumber>
    </recommendedName>
    <alternativeName>
        <fullName evidence="10">DTW domain-containing protein 1</fullName>
    </alternativeName>
</protein>
<keyword evidence="4" id="KW-0949">S-adenosyl-L-methionine</keyword>
<accession>A0A699YD18</accession>
<keyword evidence="3" id="KW-0808">Transferase</keyword>
<proteinExistence type="inferred from homology"/>
<dbReference type="GO" id="GO:0005634">
    <property type="term" value="C:nucleus"/>
    <property type="evidence" value="ECO:0007669"/>
    <property type="project" value="UniProtKB-SubCell"/>
</dbReference>
<comment type="function">
    <text evidence="7">Catalyzes the formation of 3-(3-amino-3-carboxypropyl)uridine (acp3U) at position 20 in the D-loop of several cytoplasmic tRNAs (acp3U(20)).</text>
</comment>
<evidence type="ECO:0000256" key="10">
    <source>
        <dbReference type="ARBA" id="ARBA00042508"/>
    </source>
</evidence>
<evidence type="ECO:0000256" key="7">
    <source>
        <dbReference type="ARBA" id="ARBA00037050"/>
    </source>
</evidence>
<dbReference type="PANTHER" id="PTHR15627:SF8">
    <property type="entry name" value="TRNA-URIDINE AMINOCARBOXYPROPYLTRANSFERASE 1"/>
    <property type="match status" value="1"/>
</dbReference>
<keyword evidence="14" id="KW-1185">Reference proteome</keyword>
<organism evidence="13 14">
    <name type="scientific">Haematococcus lacustris</name>
    <name type="common">Green alga</name>
    <name type="synonym">Haematococcus pluvialis</name>
    <dbReference type="NCBI Taxonomy" id="44745"/>
    <lineage>
        <taxon>Eukaryota</taxon>
        <taxon>Viridiplantae</taxon>
        <taxon>Chlorophyta</taxon>
        <taxon>core chlorophytes</taxon>
        <taxon>Chlorophyceae</taxon>
        <taxon>CS clade</taxon>
        <taxon>Chlamydomonadales</taxon>
        <taxon>Haematococcaceae</taxon>
        <taxon>Haematococcus</taxon>
    </lineage>
</organism>
<evidence type="ECO:0000256" key="4">
    <source>
        <dbReference type="ARBA" id="ARBA00022691"/>
    </source>
</evidence>
<evidence type="ECO:0000256" key="2">
    <source>
        <dbReference type="ARBA" id="ARBA00012386"/>
    </source>
</evidence>
<dbReference type="InterPro" id="IPR005636">
    <property type="entry name" value="DTW"/>
</dbReference>
<evidence type="ECO:0000256" key="9">
    <source>
        <dbReference type="ARBA" id="ARBA00039242"/>
    </source>
</evidence>
<evidence type="ECO:0000256" key="3">
    <source>
        <dbReference type="ARBA" id="ARBA00022679"/>
    </source>
</evidence>
<keyword evidence="6" id="KW-0539">Nucleus</keyword>
<dbReference type="EC" id="2.5.1.25" evidence="2"/>
<evidence type="ECO:0000256" key="1">
    <source>
        <dbReference type="ARBA" id="ARBA00004123"/>
    </source>
</evidence>
<dbReference type="GO" id="GO:0016432">
    <property type="term" value="F:tRNA-uridine aminocarboxypropyltransferase activity"/>
    <property type="evidence" value="ECO:0007669"/>
    <property type="project" value="UniProtKB-EC"/>
</dbReference>
<dbReference type="EMBL" id="BLLF01000137">
    <property type="protein sequence ID" value="GFH08100.1"/>
    <property type="molecule type" value="Genomic_DNA"/>
</dbReference>
<evidence type="ECO:0000313" key="13">
    <source>
        <dbReference type="EMBL" id="GFH08100.1"/>
    </source>
</evidence>